<dbReference type="RefSeq" id="WP_166052857.1">
    <property type="nucleotide sequence ID" value="NZ_JAAMPJ010000011.1"/>
</dbReference>
<dbReference type="Gene3D" id="1.25.40.10">
    <property type="entry name" value="Tetratricopeptide repeat domain"/>
    <property type="match status" value="1"/>
</dbReference>
<gene>
    <name evidence="1" type="ORF">G7043_34600</name>
</gene>
<dbReference type="AlphaFoldDB" id="A0A7C9RVU4"/>
<name>A0A7C9RVU4_9PSEU</name>
<dbReference type="SUPFAM" id="SSF48452">
    <property type="entry name" value="TPR-like"/>
    <property type="match status" value="1"/>
</dbReference>
<dbReference type="EMBL" id="JAAMPJ010000011">
    <property type="protein sequence ID" value="NGY64064.1"/>
    <property type="molecule type" value="Genomic_DNA"/>
</dbReference>
<evidence type="ECO:0000313" key="2">
    <source>
        <dbReference type="Proteomes" id="UP000481360"/>
    </source>
</evidence>
<sequence length="1047" mass="114353">MIRERLRAELSRERPRPDVLLAVALSTATRIEAELVREVRLAVLPHLDVGAESDFWFSEWVGARQRQVVALRPDLLEPLRARLDLFDARALAALRAAVERVHVNLSPALALEEQVTWLACTGGEKGLSQAQALLRSASKAITVELRDGVAGWVIDAMSRLPAPVLHSNDGWHLVLNARKLRSDDISAEPKGMDRKVIEEILVPVAHGGADTTMRRIIGVRWDDGVLVLGEGVEGGITIKLPHHVPPFVEVFDNGSERSRWLSLRKITHYRPKRPGAVRLRTLDGRVFEIPEAIGGAVHASPVLVQVEGAQGEPARFWLQPVRFETGGRARQGQPVALLMKVLDTIPVDPNALTRLHKWLARDTRSAIRLLHGWTEEHRIRLATQIAAESEQHGWHVYRGRQDPAAAQWLRADKPQPGSSGVLLVVDRADSWHPQHLLGMLSALLDDDTPTRVLLLSPDAGHWWNAITRSFEASGVDLGVQKLLPEQPHRASADLFAAIVDVVADAAGEDLSSLRARDRGRAEDAELTAVAAALDVLKGPVGKTGAAKAVLRHEHLHREQRESAHAVQLAALVLLATLLRPLHVGVARELSLHFGLIDSEDDWRPLLAAYERLYPLDQDALDPLGRCQLADHLLAGVLVDRDADLGVDPGWALGLVSSIAAGTFPREDPDVAKAEAHALTALGHAATRFAKIATDHLKPLVRARPGLLAAAGAPTILSVVGHADTDLLDVISHALRDEPDVRLAPAIAELEDLLVRRRLRQADAGPVRDAPLFLRLAHSQARAGLPEAALASAERATTEYRRLVLTEPRVHTPNLCEALILQSELLGELDFPAQALTVAEDAETRLRKLQLRQWARPNANLGSALANLGRQKARAGNAPNALQDVLQAVRILRSLAATQSAEYSPELAEALVNLAERAAEAHRADLALSAAQEAVELAEELYRKNKWAHIHRYAAARACLASLVSDALPQVEQAVELYRRAAQASSERFEPHLAATLVQYARAAHHAGHPTTAIKALTEAIALWERRERPAELATAVALRDLWADESA</sequence>
<protein>
    <recommendedName>
        <fullName evidence="3">Tetratricopeptide repeat-containing protein</fullName>
    </recommendedName>
</protein>
<proteinExistence type="predicted"/>
<organism evidence="1 2">
    <name type="scientific">Lentzea alba</name>
    <dbReference type="NCBI Taxonomy" id="2714351"/>
    <lineage>
        <taxon>Bacteria</taxon>
        <taxon>Bacillati</taxon>
        <taxon>Actinomycetota</taxon>
        <taxon>Actinomycetes</taxon>
        <taxon>Pseudonocardiales</taxon>
        <taxon>Pseudonocardiaceae</taxon>
        <taxon>Lentzea</taxon>
    </lineage>
</organism>
<accession>A0A7C9RVU4</accession>
<keyword evidence="2" id="KW-1185">Reference proteome</keyword>
<evidence type="ECO:0008006" key="3">
    <source>
        <dbReference type="Google" id="ProtNLM"/>
    </source>
</evidence>
<dbReference type="InterPro" id="IPR011990">
    <property type="entry name" value="TPR-like_helical_dom_sf"/>
</dbReference>
<reference evidence="1 2" key="1">
    <citation type="submission" date="2020-03" db="EMBL/GenBank/DDBJ databases">
        <title>Isolation and identification of active actinomycetes.</title>
        <authorList>
            <person name="Sun X."/>
        </authorList>
    </citation>
    <scope>NUCLEOTIDE SEQUENCE [LARGE SCALE GENOMIC DNA]</scope>
    <source>
        <strain evidence="1 2">NEAU-D13</strain>
    </source>
</reference>
<evidence type="ECO:0000313" key="1">
    <source>
        <dbReference type="EMBL" id="NGY64064.1"/>
    </source>
</evidence>
<dbReference type="Proteomes" id="UP000481360">
    <property type="component" value="Unassembled WGS sequence"/>
</dbReference>
<comment type="caution">
    <text evidence="1">The sequence shown here is derived from an EMBL/GenBank/DDBJ whole genome shotgun (WGS) entry which is preliminary data.</text>
</comment>